<accession>G0MTH9</accession>
<dbReference type="EMBL" id="GL379811">
    <property type="protein sequence ID" value="EGT43680.1"/>
    <property type="molecule type" value="Genomic_DNA"/>
</dbReference>
<feature type="transmembrane region" description="Helical" evidence="1">
    <location>
        <begin position="22"/>
        <end position="41"/>
    </location>
</feature>
<dbReference type="InParanoid" id="G0MTH9"/>
<keyword evidence="1" id="KW-0812">Transmembrane</keyword>
<evidence type="ECO:0000313" key="2">
    <source>
        <dbReference type="EMBL" id="EGT43680.1"/>
    </source>
</evidence>
<keyword evidence="1" id="KW-0472">Membrane</keyword>
<dbReference type="AlphaFoldDB" id="G0MTH9"/>
<name>G0MTH9_CAEBE</name>
<evidence type="ECO:0000313" key="3">
    <source>
        <dbReference type="Proteomes" id="UP000008068"/>
    </source>
</evidence>
<reference evidence="3" key="1">
    <citation type="submission" date="2011-07" db="EMBL/GenBank/DDBJ databases">
        <authorList>
            <consortium name="Caenorhabditis brenneri Sequencing and Analysis Consortium"/>
            <person name="Wilson R.K."/>
        </authorList>
    </citation>
    <scope>NUCLEOTIDE SEQUENCE [LARGE SCALE GENOMIC DNA]</scope>
    <source>
        <strain evidence="3">PB2801</strain>
    </source>
</reference>
<sequence>MFNGRRGGVIFRIPLPRNLRRYWFRFWCAVAPFLYFLVLFYDMFMLLMLYRFKCFCAYFFVRAIRRQVTSIPVPEEVEEHEAGHLMYFDR</sequence>
<evidence type="ECO:0000256" key="1">
    <source>
        <dbReference type="SAM" id="Phobius"/>
    </source>
</evidence>
<keyword evidence="1" id="KW-1133">Transmembrane helix</keyword>
<protein>
    <submittedName>
        <fullName evidence="2">Uncharacterized protein</fullName>
    </submittedName>
</protein>
<organism evidence="3">
    <name type="scientific">Caenorhabditis brenneri</name>
    <name type="common">Nematode worm</name>
    <dbReference type="NCBI Taxonomy" id="135651"/>
    <lineage>
        <taxon>Eukaryota</taxon>
        <taxon>Metazoa</taxon>
        <taxon>Ecdysozoa</taxon>
        <taxon>Nematoda</taxon>
        <taxon>Chromadorea</taxon>
        <taxon>Rhabditida</taxon>
        <taxon>Rhabditina</taxon>
        <taxon>Rhabditomorpha</taxon>
        <taxon>Rhabditoidea</taxon>
        <taxon>Rhabditidae</taxon>
        <taxon>Peloderinae</taxon>
        <taxon>Caenorhabditis</taxon>
    </lineage>
</organism>
<gene>
    <name evidence="2" type="ORF">CAEBREN_14077</name>
</gene>
<dbReference type="Proteomes" id="UP000008068">
    <property type="component" value="Unassembled WGS sequence"/>
</dbReference>
<dbReference type="HOGENOM" id="CLU_2442801_0_0_1"/>
<keyword evidence="3" id="KW-1185">Reference proteome</keyword>
<proteinExistence type="predicted"/>